<evidence type="ECO:0000256" key="3">
    <source>
        <dbReference type="ARBA" id="ARBA00022763"/>
    </source>
</evidence>
<evidence type="ECO:0000256" key="4">
    <source>
        <dbReference type="ARBA" id="ARBA00022840"/>
    </source>
</evidence>
<comment type="caution">
    <text evidence="9">The sequence shown here is derived from an EMBL/GenBank/DDBJ whole genome shotgun (WGS) entry which is preliminary data.</text>
</comment>
<dbReference type="PANTHER" id="PTHR46239:SF1">
    <property type="entry name" value="DNA REPAIR PROTEIN RAD51 HOMOLOG 3"/>
    <property type="match status" value="1"/>
</dbReference>
<evidence type="ECO:0000256" key="7">
    <source>
        <dbReference type="ARBA" id="ARBA00040674"/>
    </source>
</evidence>
<dbReference type="GO" id="GO:0033063">
    <property type="term" value="C:Rad51B-Rad51C-Rad51D-XRCC2 complex"/>
    <property type="evidence" value="ECO:0007669"/>
    <property type="project" value="TreeGrafter"/>
</dbReference>
<dbReference type="PROSITE" id="PS50162">
    <property type="entry name" value="RECA_2"/>
    <property type="match status" value="1"/>
</dbReference>
<dbReference type="SUPFAM" id="SSF52540">
    <property type="entry name" value="P-loop containing nucleoside triphosphate hydrolases"/>
    <property type="match status" value="1"/>
</dbReference>
<accession>A0A1Y1VKL8</accession>
<dbReference type="CDD" id="cd19492">
    <property type="entry name" value="Rad51C"/>
    <property type="match status" value="1"/>
</dbReference>
<dbReference type="SMART" id="SM00382">
    <property type="entry name" value="AAA"/>
    <property type="match status" value="1"/>
</dbReference>
<dbReference type="OrthoDB" id="5957327at2759"/>
<sequence>MDIFNRSITTLNINSDIKAKLLKLSICNINDLKYFTPTKLAEEINIPVILAESIFEQINYDNIKPISGLELYTNELKKINSIQTFCKALDNMLEGVTVNGIPLGKITEFCGPPGIGKTQLGIQLSVNVQIPKMCKGIEGKAIFIDTEGSFMIERVIQIANSTVDYIKENYPNYKNDSFNLNSILSNIQYFRVHDFQEQIALINILENYIISDSMIKVIVIDSIAFHFRQTFSSMSLRTQILNNIAQILMKIADKYNIAIVIMNQMTMKFQRMKEDPANKEESLLVPALGESWGHASTNRFILSTTDDQMIRKIFLQKSPNNKQGIAYYQITNDGVRDV</sequence>
<evidence type="ECO:0000256" key="2">
    <source>
        <dbReference type="ARBA" id="ARBA00022741"/>
    </source>
</evidence>
<dbReference type="GO" id="GO:0007131">
    <property type="term" value="P:reciprocal meiotic recombination"/>
    <property type="evidence" value="ECO:0007669"/>
    <property type="project" value="TreeGrafter"/>
</dbReference>
<dbReference type="STRING" id="1754191.A0A1Y1VKL8"/>
<reference evidence="9 10" key="2">
    <citation type="submission" date="2016-08" db="EMBL/GenBank/DDBJ databases">
        <title>Pervasive Adenine N6-methylation of Active Genes in Fungi.</title>
        <authorList>
            <consortium name="DOE Joint Genome Institute"/>
            <person name="Mondo S.J."/>
            <person name="Dannebaum R.O."/>
            <person name="Kuo R.C."/>
            <person name="Labutti K."/>
            <person name="Haridas S."/>
            <person name="Kuo A."/>
            <person name="Salamov A."/>
            <person name="Ahrendt S.R."/>
            <person name="Lipzen A."/>
            <person name="Sullivan W."/>
            <person name="Andreopoulos W.B."/>
            <person name="Clum A."/>
            <person name="Lindquist E."/>
            <person name="Daum C."/>
            <person name="Ramamoorthy G.K."/>
            <person name="Gryganskyi A."/>
            <person name="Culley D."/>
            <person name="Magnuson J.K."/>
            <person name="James T.Y."/>
            <person name="O'Malley M.A."/>
            <person name="Stajich J.E."/>
            <person name="Spatafora J.W."/>
            <person name="Visel A."/>
            <person name="Grigoriev I.V."/>
        </authorList>
    </citation>
    <scope>NUCLEOTIDE SEQUENCE [LARGE SCALE GENOMIC DNA]</scope>
    <source>
        <strain evidence="10">finn</strain>
    </source>
</reference>
<keyword evidence="6" id="KW-0539">Nucleus</keyword>
<dbReference type="GO" id="GO:0005524">
    <property type="term" value="F:ATP binding"/>
    <property type="evidence" value="ECO:0007669"/>
    <property type="project" value="UniProtKB-KW"/>
</dbReference>
<name>A0A1Y1VKL8_9FUNG</name>
<dbReference type="GO" id="GO:0033065">
    <property type="term" value="C:Rad51C-XRCC3 complex"/>
    <property type="evidence" value="ECO:0007669"/>
    <property type="project" value="TreeGrafter"/>
</dbReference>
<dbReference type="InterPro" id="IPR027417">
    <property type="entry name" value="P-loop_NTPase"/>
</dbReference>
<comment type="subcellular location">
    <subcellularLocation>
        <location evidence="1">Nucleus</location>
    </subcellularLocation>
</comment>
<keyword evidence="3" id="KW-0227">DNA damage</keyword>
<proteinExistence type="predicted"/>
<dbReference type="AlphaFoldDB" id="A0A1Y1VKL8"/>
<dbReference type="GO" id="GO:0000707">
    <property type="term" value="P:meiotic DNA recombinase assembly"/>
    <property type="evidence" value="ECO:0007669"/>
    <property type="project" value="TreeGrafter"/>
</dbReference>
<dbReference type="Proteomes" id="UP000193719">
    <property type="component" value="Unassembled WGS sequence"/>
</dbReference>
<dbReference type="GO" id="GO:0008821">
    <property type="term" value="F:crossover junction DNA endonuclease activity"/>
    <property type="evidence" value="ECO:0007669"/>
    <property type="project" value="TreeGrafter"/>
</dbReference>
<dbReference type="Gene3D" id="3.40.50.300">
    <property type="entry name" value="P-loop containing nucleotide triphosphate hydrolases"/>
    <property type="match status" value="1"/>
</dbReference>
<feature type="domain" description="RecA family profile 1" evidence="8">
    <location>
        <begin position="78"/>
        <end position="265"/>
    </location>
</feature>
<dbReference type="InterPro" id="IPR003593">
    <property type="entry name" value="AAA+_ATPase"/>
</dbReference>
<dbReference type="InterPro" id="IPR016467">
    <property type="entry name" value="DNA_recomb/repair_RecA-like"/>
</dbReference>
<keyword evidence="5" id="KW-0234">DNA repair</keyword>
<keyword evidence="4" id="KW-0067">ATP-binding</keyword>
<evidence type="ECO:0000313" key="10">
    <source>
        <dbReference type="Proteomes" id="UP000193719"/>
    </source>
</evidence>
<organism evidence="9 10">
    <name type="scientific">Piromyces finnis</name>
    <dbReference type="NCBI Taxonomy" id="1754191"/>
    <lineage>
        <taxon>Eukaryota</taxon>
        <taxon>Fungi</taxon>
        <taxon>Fungi incertae sedis</taxon>
        <taxon>Chytridiomycota</taxon>
        <taxon>Chytridiomycota incertae sedis</taxon>
        <taxon>Neocallimastigomycetes</taxon>
        <taxon>Neocallimastigales</taxon>
        <taxon>Neocallimastigaceae</taxon>
        <taxon>Piromyces</taxon>
    </lineage>
</organism>
<dbReference type="GO" id="GO:0000400">
    <property type="term" value="F:four-way junction DNA binding"/>
    <property type="evidence" value="ECO:0007669"/>
    <property type="project" value="TreeGrafter"/>
</dbReference>
<evidence type="ECO:0000259" key="8">
    <source>
        <dbReference type="PROSITE" id="PS50162"/>
    </source>
</evidence>
<dbReference type="GO" id="GO:0005657">
    <property type="term" value="C:replication fork"/>
    <property type="evidence" value="ECO:0007669"/>
    <property type="project" value="TreeGrafter"/>
</dbReference>
<dbReference type="EMBL" id="MCFH01000004">
    <property type="protein sequence ID" value="ORX58624.1"/>
    <property type="molecule type" value="Genomic_DNA"/>
</dbReference>
<dbReference type="InterPro" id="IPR020588">
    <property type="entry name" value="RecA_ATP-bd"/>
</dbReference>
<evidence type="ECO:0000256" key="5">
    <source>
        <dbReference type="ARBA" id="ARBA00023204"/>
    </source>
</evidence>
<dbReference type="Pfam" id="PF08423">
    <property type="entry name" value="Rad51"/>
    <property type="match status" value="1"/>
</dbReference>
<keyword evidence="2" id="KW-0547">Nucleotide-binding</keyword>
<evidence type="ECO:0000313" key="9">
    <source>
        <dbReference type="EMBL" id="ORX58624.1"/>
    </source>
</evidence>
<dbReference type="InterPro" id="IPR052093">
    <property type="entry name" value="HR_Repair_Mediator"/>
</dbReference>
<dbReference type="PIRSF" id="PIRSF005856">
    <property type="entry name" value="Rad51"/>
    <property type="match status" value="1"/>
</dbReference>
<evidence type="ECO:0000256" key="6">
    <source>
        <dbReference type="ARBA" id="ARBA00023242"/>
    </source>
</evidence>
<dbReference type="InterPro" id="IPR013632">
    <property type="entry name" value="Rad51_C"/>
</dbReference>
<dbReference type="GO" id="GO:0140664">
    <property type="term" value="F:ATP-dependent DNA damage sensor activity"/>
    <property type="evidence" value="ECO:0007669"/>
    <property type="project" value="InterPro"/>
</dbReference>
<dbReference type="PANTHER" id="PTHR46239">
    <property type="entry name" value="DNA REPAIR PROTEIN RAD51 HOMOLOG 3 RAD51C"/>
    <property type="match status" value="1"/>
</dbReference>
<reference evidence="9 10" key="1">
    <citation type="submission" date="2016-08" db="EMBL/GenBank/DDBJ databases">
        <title>Genomes of anaerobic fungi encode conserved fungal cellulosomes for biomass hydrolysis.</title>
        <authorList>
            <consortium name="DOE Joint Genome Institute"/>
            <person name="Haitjema C.H."/>
            <person name="Gilmore S.P."/>
            <person name="Henske J.K."/>
            <person name="Solomon K.V."/>
            <person name="De Groot R."/>
            <person name="Kuo A."/>
            <person name="Mondo S.J."/>
            <person name="Salamov A.A."/>
            <person name="Labutti K."/>
            <person name="Zhao Z."/>
            <person name="Chiniquy J."/>
            <person name="Barry K."/>
            <person name="Brewer H.M."/>
            <person name="Purvine S.O."/>
            <person name="Wright A.T."/>
            <person name="Boxma B."/>
            <person name="Van Alen T."/>
            <person name="Hackstein J.H."/>
            <person name="Baker S.E."/>
            <person name="Grigoriev I.V."/>
            <person name="O'Malley M.A."/>
        </authorList>
    </citation>
    <scope>NUCLEOTIDE SEQUENCE [LARGE SCALE GENOMIC DNA]</scope>
    <source>
        <strain evidence="10">finn</strain>
    </source>
</reference>
<keyword evidence="9" id="KW-0378">Hydrolase</keyword>
<evidence type="ECO:0000256" key="1">
    <source>
        <dbReference type="ARBA" id="ARBA00004123"/>
    </source>
</evidence>
<keyword evidence="10" id="KW-1185">Reference proteome</keyword>
<gene>
    <name evidence="9" type="ORF">BCR36DRAFT_580223</name>
</gene>
<protein>
    <recommendedName>
        <fullName evidence="7">DNA repair protein RAD51 homolog 3</fullName>
    </recommendedName>
</protein>